<name>A0A086KRC2_TOXGO</name>
<feature type="non-terminal residue" evidence="1">
    <location>
        <position position="236"/>
    </location>
</feature>
<protein>
    <submittedName>
        <fullName evidence="1">Uncharacterized protein</fullName>
    </submittedName>
</protein>
<evidence type="ECO:0000313" key="1">
    <source>
        <dbReference type="EMBL" id="KFG46940.1"/>
    </source>
</evidence>
<evidence type="ECO:0000313" key="2">
    <source>
        <dbReference type="Proteomes" id="UP000028837"/>
    </source>
</evidence>
<dbReference type="EMBL" id="AHZU02000236">
    <property type="protein sequence ID" value="KFG46940.1"/>
    <property type="molecule type" value="Genomic_DNA"/>
</dbReference>
<comment type="caution">
    <text evidence="1">The sequence shown here is derived from an EMBL/GenBank/DDBJ whole genome shotgun (WGS) entry which is preliminary data.</text>
</comment>
<sequence length="236" mass="26926">MRATARSPLKKLSSSVFFCDRIFREEKSLHLYATKLATRHSRAIVRSRFFVSLLRRSGTRQRRKTDSFFCLPRCGGRNSKSVFPVPAWSALNDAMKKSIQSHSPLLLSQTLLPLSRLPLLLLPLSRLPLLLPLSRLLLRLPLSRLPLLLLPLSRLPLLLLPLSRLPLLLLPLSRLLLRLPLSRLPLLLPLSRLPLLLLRSGLDCRRIRSLSLCGGRASARPFRSFSFVSLERKRRT</sequence>
<proteinExistence type="predicted"/>
<dbReference type="Proteomes" id="UP000028837">
    <property type="component" value="Unassembled WGS sequence"/>
</dbReference>
<dbReference type="VEuPathDB" id="ToxoDB:TGDOM2_398010"/>
<gene>
    <name evidence="1" type="ORF">TGDOM2_398010</name>
</gene>
<accession>A0A086KRC2</accession>
<reference evidence="1 2" key="1">
    <citation type="submission" date="2014-02" db="EMBL/GenBank/DDBJ databases">
        <authorList>
            <person name="Sibley D."/>
            <person name="Venepally P."/>
            <person name="Karamycheva S."/>
            <person name="Hadjithomas M."/>
            <person name="Khan A."/>
            <person name="Brunk B."/>
            <person name="Roos D."/>
            <person name="Caler E."/>
            <person name="Lorenzi H."/>
        </authorList>
    </citation>
    <scope>NUCLEOTIDE SEQUENCE [LARGE SCALE GENOMIC DNA]</scope>
    <source>
        <strain evidence="1 2">GAB2-2007-GAL-DOM2</strain>
    </source>
</reference>
<organism evidence="1 2">
    <name type="scientific">Toxoplasma gondii GAB2-2007-GAL-DOM2</name>
    <dbReference type="NCBI Taxonomy" id="1130820"/>
    <lineage>
        <taxon>Eukaryota</taxon>
        <taxon>Sar</taxon>
        <taxon>Alveolata</taxon>
        <taxon>Apicomplexa</taxon>
        <taxon>Conoidasida</taxon>
        <taxon>Coccidia</taxon>
        <taxon>Eucoccidiorida</taxon>
        <taxon>Eimeriorina</taxon>
        <taxon>Sarcocystidae</taxon>
        <taxon>Toxoplasma</taxon>
    </lineage>
</organism>
<dbReference type="AlphaFoldDB" id="A0A086KRC2"/>